<dbReference type="InterPro" id="IPR036265">
    <property type="entry name" value="HIT-like_sf"/>
</dbReference>
<dbReference type="PANTHER" id="PTHR11943:SF1">
    <property type="entry name" value="GALACTOSE-1-PHOSPHATE URIDYLYLTRANSFERASE"/>
    <property type="match status" value="1"/>
</dbReference>
<feature type="binding site" evidence="8">
    <location>
        <position position="33"/>
    </location>
    <ligand>
        <name>Zn(2+)</name>
        <dbReference type="ChEBI" id="CHEBI:29105"/>
    </ligand>
</feature>
<dbReference type="Pfam" id="PF02744">
    <property type="entry name" value="GalP_UDP_tr_C"/>
    <property type="match status" value="1"/>
</dbReference>
<evidence type="ECO:0000259" key="10">
    <source>
        <dbReference type="Pfam" id="PF02744"/>
    </source>
</evidence>
<organism evidence="11 14">
    <name type="scientific">Pyrobaculum aerophilum</name>
    <dbReference type="NCBI Taxonomy" id="13773"/>
    <lineage>
        <taxon>Archaea</taxon>
        <taxon>Thermoproteota</taxon>
        <taxon>Thermoprotei</taxon>
        <taxon>Thermoproteales</taxon>
        <taxon>Thermoproteaceae</taxon>
        <taxon>Pyrobaculum</taxon>
    </lineage>
</organism>
<evidence type="ECO:0000256" key="6">
    <source>
        <dbReference type="ARBA" id="ARBA00023277"/>
    </source>
</evidence>
<dbReference type="Pfam" id="PF01087">
    <property type="entry name" value="GalP_UDP_transf"/>
    <property type="match status" value="1"/>
</dbReference>
<evidence type="ECO:0000313" key="13">
    <source>
        <dbReference type="Proteomes" id="UP000256877"/>
    </source>
</evidence>
<evidence type="ECO:0000313" key="11">
    <source>
        <dbReference type="EMBL" id="RFA94473.1"/>
    </source>
</evidence>
<dbReference type="FunFam" id="3.30.428.10:FF:000034">
    <property type="entry name" value="Galactose-1-phosphate uridylyltransferase galTa"/>
    <property type="match status" value="1"/>
</dbReference>
<dbReference type="InterPro" id="IPR001937">
    <property type="entry name" value="GalP_UDPtransf1"/>
</dbReference>
<name>A0A371QWA4_9CREN</name>
<evidence type="ECO:0000256" key="3">
    <source>
        <dbReference type="ARBA" id="ARBA00022695"/>
    </source>
</evidence>
<keyword evidence="5 8" id="KW-0862">Zinc</keyword>
<comment type="caution">
    <text evidence="11">The sequence shown here is derived from an EMBL/GenBank/DDBJ whole genome shotgun (WGS) entry which is preliminary data.</text>
</comment>
<feature type="binding site" evidence="8">
    <location>
        <position position="86"/>
    </location>
    <ligand>
        <name>Zn(2+)</name>
        <dbReference type="ChEBI" id="CHEBI:29105"/>
    </ligand>
</feature>
<dbReference type="PIRSF" id="PIRSF000808">
    <property type="entry name" value="GalT"/>
    <property type="match status" value="1"/>
</dbReference>
<dbReference type="SUPFAM" id="SSF54197">
    <property type="entry name" value="HIT-like"/>
    <property type="match status" value="2"/>
</dbReference>
<dbReference type="RefSeq" id="WP_116421655.1">
    <property type="nucleotide sequence ID" value="NZ_NMUE01000037.1"/>
</dbReference>
<dbReference type="InterPro" id="IPR005849">
    <property type="entry name" value="GalP_Utransf_N"/>
</dbReference>
<feature type="binding site" evidence="8">
    <location>
        <position position="138"/>
    </location>
    <ligand>
        <name>Zn(2+)</name>
        <dbReference type="ChEBI" id="CHEBI:29105"/>
    </ligand>
</feature>
<feature type="active site" description="Tele-UMP-histidine intermediate" evidence="7">
    <location>
        <position position="140"/>
    </location>
</feature>
<dbReference type="UniPathway" id="UPA00214"/>
<dbReference type="GO" id="GO:0008270">
    <property type="term" value="F:zinc ion binding"/>
    <property type="evidence" value="ECO:0007669"/>
    <property type="project" value="InterPro"/>
</dbReference>
<feature type="domain" description="Galactose-1-phosphate uridyl transferase N-terminal" evidence="9">
    <location>
        <begin position="3"/>
        <end position="150"/>
    </location>
</feature>
<keyword evidence="6" id="KW-0119">Carbohydrate metabolism</keyword>
<dbReference type="GO" id="GO:0033499">
    <property type="term" value="P:galactose catabolic process via UDP-galactose, Leloir pathway"/>
    <property type="evidence" value="ECO:0007669"/>
    <property type="project" value="TreeGrafter"/>
</dbReference>
<dbReference type="AlphaFoldDB" id="A0A371QWA4"/>
<evidence type="ECO:0000256" key="4">
    <source>
        <dbReference type="ARBA" id="ARBA00022723"/>
    </source>
</evidence>
<proteinExistence type="inferred from homology"/>
<evidence type="ECO:0000256" key="1">
    <source>
        <dbReference type="ARBA" id="ARBA00010951"/>
    </source>
</evidence>
<evidence type="ECO:0000313" key="14">
    <source>
        <dbReference type="Proteomes" id="UP000257123"/>
    </source>
</evidence>
<dbReference type="Proteomes" id="UP000256877">
    <property type="component" value="Unassembled WGS sequence"/>
</dbReference>
<evidence type="ECO:0000256" key="2">
    <source>
        <dbReference type="ARBA" id="ARBA00022679"/>
    </source>
</evidence>
<dbReference type="CDD" id="cd00608">
    <property type="entry name" value="GalT"/>
    <property type="match status" value="1"/>
</dbReference>
<feature type="domain" description="Galactose-1-phosphate uridyl transferase C-terminal" evidence="10">
    <location>
        <begin position="166"/>
        <end position="306"/>
    </location>
</feature>
<accession>A0A371QWA4</accession>
<keyword evidence="4 8" id="KW-0479">Metal-binding</keyword>
<protein>
    <submittedName>
        <fullName evidence="11">Galactose-1-phosphate uridylyltransferase</fullName>
    </submittedName>
</protein>
<dbReference type="Gene3D" id="3.30.428.10">
    <property type="entry name" value="HIT-like"/>
    <property type="match status" value="2"/>
</dbReference>
<dbReference type="OrthoDB" id="7650at2157"/>
<evidence type="ECO:0000313" key="12">
    <source>
        <dbReference type="EMBL" id="RFA95482.1"/>
    </source>
</evidence>
<dbReference type="PANTHER" id="PTHR11943">
    <property type="entry name" value="GALACTOSE-1-PHOSPHATE URIDYLYLTRANSFERASE"/>
    <property type="match status" value="1"/>
</dbReference>
<dbReference type="InterPro" id="IPR005850">
    <property type="entry name" value="GalP_Utransf_C"/>
</dbReference>
<gene>
    <name evidence="11" type="primary">galT</name>
    <name evidence="11" type="ORF">CGL51_10215</name>
    <name evidence="12" type="ORF">CGL52_12780</name>
</gene>
<evidence type="ECO:0000259" key="9">
    <source>
        <dbReference type="Pfam" id="PF01087"/>
    </source>
</evidence>
<reference evidence="13 14" key="1">
    <citation type="submission" date="2017-07" db="EMBL/GenBank/DDBJ databases">
        <title>Draft genome sequence of aerobic hyperthermophilic archaea, Pyrobaculum aerophilum YKB31 and YKB32.</title>
        <authorList>
            <person name="Mochizuki T."/>
            <person name="Berliner A.J."/>
            <person name="Yoshida-Takashima Y."/>
            <person name="Takaki Y."/>
            <person name="Nunoura T."/>
            <person name="Takai K."/>
        </authorList>
    </citation>
    <scope>NUCLEOTIDE SEQUENCE [LARGE SCALE GENOMIC DNA]</scope>
    <source>
        <strain evidence="11 14">YKB31</strain>
        <strain evidence="12 13">YKB32</strain>
    </source>
</reference>
<keyword evidence="3 11" id="KW-0548">Nucleotidyltransferase</keyword>
<comment type="cofactor">
    <cofactor evidence="8">
        <name>Zn(2+)</name>
        <dbReference type="ChEBI" id="CHEBI:29105"/>
    </cofactor>
    <text evidence="8">Binds 1 zinc ion per subunit.</text>
</comment>
<keyword evidence="2 11" id="KW-0808">Transferase</keyword>
<dbReference type="NCBIfam" id="TIGR00209">
    <property type="entry name" value="galT_1"/>
    <property type="match status" value="1"/>
</dbReference>
<dbReference type="GO" id="GO:0008108">
    <property type="term" value="F:UDP-glucose:hexose-1-phosphate uridylyltransferase activity"/>
    <property type="evidence" value="ECO:0007669"/>
    <property type="project" value="InterPro"/>
</dbReference>
<feature type="binding site" evidence="8">
    <location>
        <position position="30"/>
    </location>
    <ligand>
        <name>Zn(2+)</name>
        <dbReference type="ChEBI" id="CHEBI:29105"/>
    </ligand>
</feature>
<evidence type="ECO:0000256" key="8">
    <source>
        <dbReference type="PIRSR" id="PIRSR000808-3"/>
    </source>
</evidence>
<dbReference type="EMBL" id="NMUF01000056">
    <property type="protein sequence ID" value="RFA95482.1"/>
    <property type="molecule type" value="Genomic_DNA"/>
</dbReference>
<evidence type="ECO:0000256" key="5">
    <source>
        <dbReference type="ARBA" id="ARBA00022833"/>
    </source>
</evidence>
<dbReference type="GO" id="GO:0005737">
    <property type="term" value="C:cytoplasm"/>
    <property type="evidence" value="ECO:0007669"/>
    <property type="project" value="TreeGrafter"/>
</dbReference>
<comment type="similarity">
    <text evidence="1">Belongs to the galactose-1-phosphate uridylyltransferase type 1 family.</text>
</comment>
<evidence type="ECO:0000256" key="7">
    <source>
        <dbReference type="PIRSR" id="PIRSR000808-1"/>
    </source>
</evidence>
<dbReference type="Proteomes" id="UP000257123">
    <property type="component" value="Unassembled WGS sequence"/>
</dbReference>
<dbReference type="EMBL" id="NMUE01000037">
    <property type="protein sequence ID" value="RFA94473.1"/>
    <property type="molecule type" value="Genomic_DNA"/>
</dbReference>
<sequence length="318" mass="36170">MEIRKDPFTGEYILVSPHRLKRPWQPEGACPFCPGAPETGRGWDVLILPNRYPVVTENPPEPTAEDLYEVIPARGSSLVVVETPQHDVDDLSDLPLGQIKKILTAVAEAQRKAEKEGNAAYFLFFRNKGKEIGVSLTHPHSQIYILPVVPPRVRAELQASYEWYVKHGSCLHCRIVEKEEKRLVFQNRNWKAFVPFYAKWPHEVHIYPKRHRSLLTELTDEEVADLAEALKITLCALKQVAGIPMPYIMVLHQAPLRRPTQYYHLHFEIYGMYRPDGKLKHAAGAELGASLFTLDTTPEETAARIKAALQKCLKHSAD</sequence>